<name>A0ACD5UJM0_AVESA</name>
<dbReference type="EnsemblPlants" id="AVESA.00010b.r2.2CG0267280.1">
    <property type="protein sequence ID" value="AVESA.00010b.r2.2CG0267280.1.CDS.1"/>
    <property type="gene ID" value="AVESA.00010b.r2.2CG0267280"/>
</dbReference>
<accession>A0ACD5UJM0</accession>
<reference evidence="1" key="2">
    <citation type="submission" date="2025-09" db="UniProtKB">
        <authorList>
            <consortium name="EnsemblPlants"/>
        </authorList>
    </citation>
    <scope>IDENTIFICATION</scope>
</reference>
<evidence type="ECO:0000313" key="2">
    <source>
        <dbReference type="Proteomes" id="UP001732700"/>
    </source>
</evidence>
<proteinExistence type="predicted"/>
<sequence length="321" mass="34122">MSTTAYPIYPTLHCTGLLAASRHSHGQFYRLLSCRPPAMAALFVLVLVLAVSGGAAGDTEPRLPRLKFRDATSMNGCGSFVGFLNVTSNASDVFPERLLVGGGSGGRGFTFFCPDDAWQGFMDLLSKNGCGSFAGLLSTTPNTGEIFQRRLVGAGGLTVFCPEDKAVAAFDPTFRSLTTADRVAVLLYHGLAGCYGRKDFRRFKWVSVSTLEEDAASNKNHAMGVRNKGDALELWPSPPSYPNGAASVTKTVSELGGGPLALYVLDTVLLPSTVACLGYLGWLHCFLLLDVPLWAIPFSEVVGAVAAVIGFLIAKFLIPVD</sequence>
<dbReference type="Proteomes" id="UP001732700">
    <property type="component" value="Chromosome 2C"/>
</dbReference>
<reference evidence="1" key="1">
    <citation type="submission" date="2021-05" db="EMBL/GenBank/DDBJ databases">
        <authorList>
            <person name="Scholz U."/>
            <person name="Mascher M."/>
            <person name="Fiebig A."/>
        </authorList>
    </citation>
    <scope>NUCLEOTIDE SEQUENCE [LARGE SCALE GENOMIC DNA]</scope>
</reference>
<evidence type="ECO:0000313" key="1">
    <source>
        <dbReference type="EnsemblPlants" id="AVESA.00010b.r2.2CG0267280.1.CDS.1"/>
    </source>
</evidence>
<keyword evidence="2" id="KW-1185">Reference proteome</keyword>
<protein>
    <submittedName>
        <fullName evidence="1">Uncharacterized protein</fullName>
    </submittedName>
</protein>
<organism evidence="1 2">
    <name type="scientific">Avena sativa</name>
    <name type="common">Oat</name>
    <dbReference type="NCBI Taxonomy" id="4498"/>
    <lineage>
        <taxon>Eukaryota</taxon>
        <taxon>Viridiplantae</taxon>
        <taxon>Streptophyta</taxon>
        <taxon>Embryophyta</taxon>
        <taxon>Tracheophyta</taxon>
        <taxon>Spermatophyta</taxon>
        <taxon>Magnoliopsida</taxon>
        <taxon>Liliopsida</taxon>
        <taxon>Poales</taxon>
        <taxon>Poaceae</taxon>
        <taxon>BOP clade</taxon>
        <taxon>Pooideae</taxon>
        <taxon>Poodae</taxon>
        <taxon>Poeae</taxon>
        <taxon>Poeae Chloroplast Group 1 (Aveneae type)</taxon>
        <taxon>Aveninae</taxon>
        <taxon>Avena</taxon>
    </lineage>
</organism>